<keyword evidence="2" id="KW-1185">Reference proteome</keyword>
<dbReference type="OrthoDB" id="6507048at2"/>
<dbReference type="EMBL" id="CP014782">
    <property type="protein sequence ID" value="AQS40228.1"/>
    <property type="molecule type" value="Genomic_DNA"/>
</dbReference>
<sequence>MSTSYYKITDQVVVAAFTDFEKQKKQLIEQANKLATFFDGKPIFSSDMHSMRLYGIELTNFESRSDKWFWTKPQRNRKYASKPRAKAPKAADRSEFNSILTSWKELLPESISREDIFASIGCSWGDFFFNGLSVFSHNEVVYIATAVKITKGVEILGSEFSAVKELAA</sequence>
<evidence type="ECO:0000313" key="2">
    <source>
        <dbReference type="Proteomes" id="UP000189545"/>
    </source>
</evidence>
<dbReference type="RefSeq" id="WP_077755046.1">
    <property type="nucleotide sequence ID" value="NZ_CP014782.1"/>
</dbReference>
<accession>A0A1S6HXT4</accession>
<dbReference type="KEGG" id="spsw:Sps_05159"/>
<dbReference type="AlphaFoldDB" id="A0A1S6HXT4"/>
<dbReference type="Proteomes" id="UP000189545">
    <property type="component" value="Chromosome"/>
</dbReference>
<protein>
    <submittedName>
        <fullName evidence="1">Uncharacterized protein</fullName>
    </submittedName>
</protein>
<reference evidence="1 2" key="1">
    <citation type="submission" date="2016-03" db="EMBL/GenBank/DDBJ databases">
        <title>Complete genome sequence of Shewanella psychrophila WP2, a deep sea bacterium isolated from west Pacific sediment.</title>
        <authorList>
            <person name="Xu G."/>
            <person name="Jian H."/>
        </authorList>
    </citation>
    <scope>NUCLEOTIDE SEQUENCE [LARGE SCALE GENOMIC DNA]</scope>
    <source>
        <strain evidence="1 2">WP2</strain>
    </source>
</reference>
<name>A0A1S6HXT4_9GAMM</name>
<gene>
    <name evidence="1" type="ORF">Sps_05159</name>
</gene>
<evidence type="ECO:0000313" key="1">
    <source>
        <dbReference type="EMBL" id="AQS40228.1"/>
    </source>
</evidence>
<dbReference type="STRING" id="225848.Sps_05159"/>
<proteinExistence type="predicted"/>
<organism evidence="1 2">
    <name type="scientific">Shewanella psychrophila</name>
    <dbReference type="NCBI Taxonomy" id="225848"/>
    <lineage>
        <taxon>Bacteria</taxon>
        <taxon>Pseudomonadati</taxon>
        <taxon>Pseudomonadota</taxon>
        <taxon>Gammaproteobacteria</taxon>
        <taxon>Alteromonadales</taxon>
        <taxon>Shewanellaceae</taxon>
        <taxon>Shewanella</taxon>
    </lineage>
</organism>